<sequence>MKNKILFLLAIIPGLAMVVLQAFVANTMVIDGKKISEIEEKSSKIEIENKNLELDIAKLGTISYISKKAEDFGMQPAKISYVTQDNKGLASRQ</sequence>
<name>A0A2H0R929_UNCKA</name>
<evidence type="ECO:0000313" key="1">
    <source>
        <dbReference type="EMBL" id="PIR42990.1"/>
    </source>
</evidence>
<dbReference type="AlphaFoldDB" id="A0A2H0R929"/>
<evidence type="ECO:0008006" key="3">
    <source>
        <dbReference type="Google" id="ProtNLM"/>
    </source>
</evidence>
<evidence type="ECO:0000313" key="2">
    <source>
        <dbReference type="Proteomes" id="UP000230214"/>
    </source>
</evidence>
<reference evidence="1 2" key="1">
    <citation type="submission" date="2017-09" db="EMBL/GenBank/DDBJ databases">
        <title>Depth-based differentiation of microbial function through sediment-hosted aquifers and enrichment of novel symbionts in the deep terrestrial subsurface.</title>
        <authorList>
            <person name="Probst A.J."/>
            <person name="Ladd B."/>
            <person name="Jarett J.K."/>
            <person name="Geller-Mcgrath D.E."/>
            <person name="Sieber C.M."/>
            <person name="Emerson J.B."/>
            <person name="Anantharaman K."/>
            <person name="Thomas B.C."/>
            <person name="Malmstrom R."/>
            <person name="Stieglmeier M."/>
            <person name="Klingl A."/>
            <person name="Woyke T."/>
            <person name="Ryan C.M."/>
            <person name="Banfield J.F."/>
        </authorList>
    </citation>
    <scope>NUCLEOTIDE SEQUENCE [LARGE SCALE GENOMIC DNA]</scope>
    <source>
        <strain evidence="1">CG10_big_fil_rev_8_21_14_0_10_32_10</strain>
    </source>
</reference>
<dbReference type="Proteomes" id="UP000230214">
    <property type="component" value="Unassembled WGS sequence"/>
</dbReference>
<organism evidence="1 2">
    <name type="scientific">candidate division WWE3 bacterium CG10_big_fil_rev_8_21_14_0_10_32_10</name>
    <dbReference type="NCBI Taxonomy" id="1975090"/>
    <lineage>
        <taxon>Bacteria</taxon>
        <taxon>Katanobacteria</taxon>
    </lineage>
</organism>
<proteinExistence type="predicted"/>
<gene>
    <name evidence="1" type="ORF">COV24_05035</name>
</gene>
<protein>
    <recommendedName>
        <fullName evidence="3">Cell division protein FtsL</fullName>
    </recommendedName>
</protein>
<dbReference type="EMBL" id="PCXU01000044">
    <property type="protein sequence ID" value="PIR42990.1"/>
    <property type="molecule type" value="Genomic_DNA"/>
</dbReference>
<comment type="caution">
    <text evidence="1">The sequence shown here is derived from an EMBL/GenBank/DDBJ whole genome shotgun (WGS) entry which is preliminary data.</text>
</comment>
<accession>A0A2H0R929</accession>